<dbReference type="EMBL" id="BARU01000698">
    <property type="protein sequence ID" value="GAH23912.1"/>
    <property type="molecule type" value="Genomic_DNA"/>
</dbReference>
<proteinExistence type="predicted"/>
<keyword evidence="6 7" id="KW-0472">Membrane</keyword>
<evidence type="ECO:0000256" key="6">
    <source>
        <dbReference type="ARBA" id="ARBA00023136"/>
    </source>
</evidence>
<dbReference type="InterPro" id="IPR002751">
    <property type="entry name" value="CbiM/NikMN"/>
</dbReference>
<gene>
    <name evidence="8" type="ORF">S03H2_02160</name>
</gene>
<evidence type="ECO:0000256" key="5">
    <source>
        <dbReference type="ARBA" id="ARBA00022989"/>
    </source>
</evidence>
<evidence type="ECO:0000256" key="2">
    <source>
        <dbReference type="ARBA" id="ARBA00022448"/>
    </source>
</evidence>
<comment type="subcellular location">
    <subcellularLocation>
        <location evidence="1">Cell membrane</location>
        <topology evidence="1">Multi-pass membrane protein</topology>
    </subcellularLocation>
</comment>
<protein>
    <recommendedName>
        <fullName evidence="9">Cobalamin biosynthesis protein CbiM</fullName>
    </recommendedName>
</protein>
<evidence type="ECO:0008006" key="9">
    <source>
        <dbReference type="Google" id="ProtNLM"/>
    </source>
</evidence>
<dbReference type="AlphaFoldDB" id="X1DUQ1"/>
<dbReference type="Pfam" id="PF01891">
    <property type="entry name" value="CbiM"/>
    <property type="match status" value="1"/>
</dbReference>
<evidence type="ECO:0000256" key="4">
    <source>
        <dbReference type="ARBA" id="ARBA00022692"/>
    </source>
</evidence>
<comment type="caution">
    <text evidence="8">The sequence shown here is derived from an EMBL/GenBank/DDBJ whole genome shotgun (WGS) entry which is preliminary data.</text>
</comment>
<evidence type="ECO:0000256" key="7">
    <source>
        <dbReference type="SAM" id="Phobius"/>
    </source>
</evidence>
<keyword evidence="2" id="KW-0813">Transport</keyword>
<reference evidence="8" key="1">
    <citation type="journal article" date="2014" name="Front. Microbiol.">
        <title>High frequency of phylogenetically diverse reductive dehalogenase-homologous genes in deep subseafloor sedimentary metagenomes.</title>
        <authorList>
            <person name="Kawai M."/>
            <person name="Futagami T."/>
            <person name="Toyoda A."/>
            <person name="Takaki Y."/>
            <person name="Nishi S."/>
            <person name="Hori S."/>
            <person name="Arai W."/>
            <person name="Tsubouchi T."/>
            <person name="Morono Y."/>
            <person name="Uchiyama I."/>
            <person name="Ito T."/>
            <person name="Fujiyama A."/>
            <person name="Inagaki F."/>
            <person name="Takami H."/>
        </authorList>
    </citation>
    <scope>NUCLEOTIDE SEQUENCE</scope>
    <source>
        <strain evidence="8">Expedition CK06-06</strain>
    </source>
</reference>
<dbReference type="Gene3D" id="1.10.1760.20">
    <property type="match status" value="1"/>
</dbReference>
<name>X1DUQ1_9ZZZZ</name>
<organism evidence="8">
    <name type="scientific">marine sediment metagenome</name>
    <dbReference type="NCBI Taxonomy" id="412755"/>
    <lineage>
        <taxon>unclassified sequences</taxon>
        <taxon>metagenomes</taxon>
        <taxon>ecological metagenomes</taxon>
    </lineage>
</organism>
<dbReference type="PANTHER" id="PTHR34229">
    <property type="entry name" value="METAL TRANSPORT PROTEIN HI_1621-RELATED"/>
    <property type="match status" value="1"/>
</dbReference>
<dbReference type="GO" id="GO:0000041">
    <property type="term" value="P:transition metal ion transport"/>
    <property type="evidence" value="ECO:0007669"/>
    <property type="project" value="InterPro"/>
</dbReference>
<dbReference type="GO" id="GO:0005886">
    <property type="term" value="C:plasma membrane"/>
    <property type="evidence" value="ECO:0007669"/>
    <property type="project" value="UniProtKB-SubCell"/>
</dbReference>
<evidence type="ECO:0000256" key="3">
    <source>
        <dbReference type="ARBA" id="ARBA00022475"/>
    </source>
</evidence>
<accession>X1DUQ1</accession>
<keyword evidence="5 7" id="KW-1133">Transmembrane helix</keyword>
<keyword evidence="4 7" id="KW-0812">Transmembrane</keyword>
<evidence type="ECO:0000313" key="8">
    <source>
        <dbReference type="EMBL" id="GAH23912.1"/>
    </source>
</evidence>
<keyword evidence="3" id="KW-1003">Cell membrane</keyword>
<sequence length="71" mass="7576">MASWLSVVIASFFAALELGISGTYAMGITLKAMVGVHSIIGIGEAVITVAVITFINKIRPDLILTRERSLQ</sequence>
<dbReference type="PANTHER" id="PTHR34229:SF1">
    <property type="entry name" value="METAL TRANSPORT PROTEIN HI_1621-RELATED"/>
    <property type="match status" value="1"/>
</dbReference>
<evidence type="ECO:0000256" key="1">
    <source>
        <dbReference type="ARBA" id="ARBA00004651"/>
    </source>
</evidence>
<feature type="transmembrane region" description="Helical" evidence="7">
    <location>
        <begin position="35"/>
        <end position="56"/>
    </location>
</feature>